<evidence type="ECO:0000259" key="3">
    <source>
        <dbReference type="PROSITE" id="PS50003"/>
    </source>
</evidence>
<dbReference type="PROSITE" id="PS50018">
    <property type="entry name" value="RAS_GTPASE_ACTIV_2"/>
    <property type="match status" value="1"/>
</dbReference>
<sequence>MLISHKKIACRSTVKKPSLSVGLLFVLAKDSSSVNQNDVNSKYILTHNNTRSLCLTQKKITHFHSTFCRNVLIELIRAISQDKLLPTGFVLDQLLDNDKSNFESLQKYIKNENILSIWKSLIIYWKHCCLSNQDSITGITSIFSVILTKSSLKEFDKLNRHASLETEKKIKSIQQQKDLESKIQEQPKLKMMGGYVLISTKKKLLCREIFNNYGIKRLSKDKLKKEKRNKYANNLKFEDNYSDQFNIWRKVYLVLTSHQVFFYTKKKGKKIGSILLKNLIVNTRQNANKKNCSRIDQNNEKNKYRSQSFTIENTAGYQQKHQFENQQARTRQPLGIQSKGDLGNSINKNTSEEENLFLLSENNIYNSVIIKVQSQNEITQWISAILERKRILSNNLSYLSQKLSYKDPNNEILHNLLISKNISLVSAIIENFDTRVLKNNFESGDIIAKSLVIAFHSKGKVMRILRWMIYQETVNGKNNSRTLFRSSSLSAKLIPIFAHIIGKDFLNKSLSSTIAMTAKITTYLDVDEDKVGKQMAEKNRNAIQLLANEFLGKIILSAREMPYQFRLICRAMEKSARRVFPASSNQSINNFIFLRFFVPAIATPDAFGLMEKKDIDINLRRNLITISKIIQSVGNQSNGMTGTLSCFDTFIQQSSMRIMRYFEEICQINEIYQKNNDSKINILTKEQIEDSLSMLKNHIINNWEDIKDVLKYSDSRSDYSVFISDFIENLIKDPMKK</sequence>
<dbReference type="InterPro" id="IPR011993">
    <property type="entry name" value="PH-like_dom_sf"/>
</dbReference>
<dbReference type="SMART" id="SM00323">
    <property type="entry name" value="RasGAP"/>
    <property type="match status" value="1"/>
</dbReference>
<dbReference type="EMBL" id="JAOAOG010000264">
    <property type="protein sequence ID" value="KAJ6235132.1"/>
    <property type="molecule type" value="Genomic_DNA"/>
</dbReference>
<organism evidence="5 6">
    <name type="scientific">Anaeramoeba flamelloides</name>
    <dbReference type="NCBI Taxonomy" id="1746091"/>
    <lineage>
        <taxon>Eukaryota</taxon>
        <taxon>Metamonada</taxon>
        <taxon>Anaeramoebidae</taxon>
        <taxon>Anaeramoeba</taxon>
    </lineage>
</organism>
<feature type="domain" description="Ras-GAP" evidence="4">
    <location>
        <begin position="443"/>
        <end position="635"/>
    </location>
</feature>
<dbReference type="InterPro" id="IPR001849">
    <property type="entry name" value="PH_domain"/>
</dbReference>
<dbReference type="InterPro" id="IPR008936">
    <property type="entry name" value="Rho_GTPase_activation_prot"/>
</dbReference>
<dbReference type="PANTHER" id="PTHR10194:SF60">
    <property type="entry name" value="RAS GTPASE-ACTIVATING PROTEIN RASKOL"/>
    <property type="match status" value="1"/>
</dbReference>
<dbReference type="PANTHER" id="PTHR10194">
    <property type="entry name" value="RAS GTPASE-ACTIVATING PROTEINS"/>
    <property type="match status" value="1"/>
</dbReference>
<dbReference type="SUPFAM" id="SSF48350">
    <property type="entry name" value="GTPase activation domain, GAP"/>
    <property type="match status" value="1"/>
</dbReference>
<evidence type="ECO:0000313" key="6">
    <source>
        <dbReference type="Proteomes" id="UP001150062"/>
    </source>
</evidence>
<dbReference type="Gene3D" id="2.30.29.30">
    <property type="entry name" value="Pleckstrin-homology domain (PH domain)/Phosphotyrosine-binding domain (PTB)"/>
    <property type="match status" value="1"/>
</dbReference>
<evidence type="ECO:0000313" key="5">
    <source>
        <dbReference type="EMBL" id="KAJ6235132.1"/>
    </source>
</evidence>
<comment type="caution">
    <text evidence="5">The sequence shown here is derived from an EMBL/GenBank/DDBJ whole genome shotgun (WGS) entry which is preliminary data.</text>
</comment>
<evidence type="ECO:0000256" key="1">
    <source>
        <dbReference type="ARBA" id="ARBA00022468"/>
    </source>
</evidence>
<dbReference type="Pfam" id="PF00616">
    <property type="entry name" value="RasGAP"/>
    <property type="match status" value="1"/>
</dbReference>
<accession>A0ABQ8XR90</accession>
<dbReference type="SUPFAM" id="SSF50729">
    <property type="entry name" value="PH domain-like"/>
    <property type="match status" value="1"/>
</dbReference>
<protein>
    <submittedName>
        <fullName evidence="5">Ras gtpase-activating protein</fullName>
    </submittedName>
</protein>
<name>A0ABQ8XR90_9EUKA</name>
<evidence type="ECO:0000259" key="4">
    <source>
        <dbReference type="PROSITE" id="PS50018"/>
    </source>
</evidence>
<dbReference type="Gene3D" id="1.10.506.10">
    <property type="entry name" value="GTPase Activation - p120gap, domain 1"/>
    <property type="match status" value="1"/>
</dbReference>
<dbReference type="InterPro" id="IPR039360">
    <property type="entry name" value="Ras_GTPase"/>
</dbReference>
<dbReference type="InterPro" id="IPR001936">
    <property type="entry name" value="RasGAP_dom"/>
</dbReference>
<dbReference type="SMART" id="SM00233">
    <property type="entry name" value="PH"/>
    <property type="match status" value="1"/>
</dbReference>
<feature type="region of interest" description="Disordered" evidence="2">
    <location>
        <begin position="325"/>
        <end position="345"/>
    </location>
</feature>
<keyword evidence="1" id="KW-0343">GTPase activation</keyword>
<dbReference type="Proteomes" id="UP001150062">
    <property type="component" value="Unassembled WGS sequence"/>
</dbReference>
<keyword evidence="6" id="KW-1185">Reference proteome</keyword>
<evidence type="ECO:0000256" key="2">
    <source>
        <dbReference type="SAM" id="MobiDB-lite"/>
    </source>
</evidence>
<feature type="domain" description="PH" evidence="3">
    <location>
        <begin position="228"/>
        <end position="390"/>
    </location>
</feature>
<proteinExistence type="predicted"/>
<reference evidence="5" key="1">
    <citation type="submission" date="2022-08" db="EMBL/GenBank/DDBJ databases">
        <title>Novel sulfate-reducing endosymbionts in the free-living metamonad Anaeramoeba.</title>
        <authorList>
            <person name="Jerlstrom-Hultqvist J."/>
            <person name="Cepicka I."/>
            <person name="Gallot-Lavallee L."/>
            <person name="Salas-Leiva D."/>
            <person name="Curtis B.A."/>
            <person name="Zahonova K."/>
            <person name="Pipaliya S."/>
            <person name="Dacks J."/>
            <person name="Roger A.J."/>
        </authorList>
    </citation>
    <scope>NUCLEOTIDE SEQUENCE</scope>
    <source>
        <strain evidence="5">Schooner1</strain>
    </source>
</reference>
<gene>
    <name evidence="5" type="ORF">M0813_03815</name>
</gene>
<dbReference type="PROSITE" id="PS50003">
    <property type="entry name" value="PH_DOMAIN"/>
    <property type="match status" value="1"/>
</dbReference>